<dbReference type="GO" id="GO:0003677">
    <property type="term" value="F:DNA binding"/>
    <property type="evidence" value="ECO:0007669"/>
    <property type="project" value="UniProtKB-KW"/>
</dbReference>
<dbReference type="PANTHER" id="PTHR30346:SF0">
    <property type="entry name" value="HCA OPERON TRANSCRIPTIONAL ACTIVATOR HCAR"/>
    <property type="match status" value="1"/>
</dbReference>
<dbReference type="GO" id="GO:0003700">
    <property type="term" value="F:DNA-binding transcription factor activity"/>
    <property type="evidence" value="ECO:0007669"/>
    <property type="project" value="InterPro"/>
</dbReference>
<proteinExistence type="inferred from homology"/>
<dbReference type="InterPro" id="IPR036390">
    <property type="entry name" value="WH_DNA-bd_sf"/>
</dbReference>
<dbReference type="InterPro" id="IPR005119">
    <property type="entry name" value="LysR_subst-bd"/>
</dbReference>
<comment type="caution">
    <text evidence="7">The sequence shown here is derived from an EMBL/GenBank/DDBJ whole genome shotgun (WGS) entry which is preliminary data.</text>
</comment>
<evidence type="ECO:0000259" key="6">
    <source>
        <dbReference type="PROSITE" id="PS50931"/>
    </source>
</evidence>
<dbReference type="Pfam" id="PF03466">
    <property type="entry name" value="LysR_substrate"/>
    <property type="match status" value="1"/>
</dbReference>
<evidence type="ECO:0000256" key="4">
    <source>
        <dbReference type="ARBA" id="ARBA00023163"/>
    </source>
</evidence>
<evidence type="ECO:0000313" key="7">
    <source>
        <dbReference type="EMBL" id="EKX67765.1"/>
    </source>
</evidence>
<evidence type="ECO:0000256" key="5">
    <source>
        <dbReference type="SAM" id="MobiDB-lite"/>
    </source>
</evidence>
<dbReference type="SUPFAM" id="SSF46785">
    <property type="entry name" value="Winged helix' DNA-binding domain"/>
    <property type="match status" value="1"/>
</dbReference>
<dbReference type="PROSITE" id="PS50931">
    <property type="entry name" value="HTH_LYSR"/>
    <property type="match status" value="1"/>
</dbReference>
<dbReference type="PANTHER" id="PTHR30346">
    <property type="entry name" value="TRANSCRIPTIONAL DUAL REGULATOR HCAR-RELATED"/>
    <property type="match status" value="1"/>
</dbReference>
<sequence length="345" mass="36800">MDVDLRLLRSFVAVAEELHFTRAAQRLHITQPALSKQIEQLERNLRLPLLKRSSRSVTLTAAGRALLPGVRRLLADWEGALGVAKEAAATEERTLRVGFIANAANELTPRILAAFAAIRPDWRVVMTQAPWADPTAGLAGGDVDVALVRPPLPQGASRIRTQVLFTEDRWVLMAAGHPLARQDVVRFEQLLDEPFVAVPAEAGVWRDFWLALDHRDGHPVVIGAEVNTTDEWMEAIANNFGLCLTGASTARFYPRPGVVCRPIDKITPTEVAVAWRASDGRQVVADFVTACTETAAEAAASNVESSGVSDGDSGGGSGDGSRGDSDDGSGDGPAEGAGDIRAGSE</sequence>
<dbReference type="InterPro" id="IPR000847">
    <property type="entry name" value="LysR_HTH_N"/>
</dbReference>
<dbReference type="CDD" id="cd08414">
    <property type="entry name" value="PBP2_LTTR_aromatics_like"/>
    <property type="match status" value="1"/>
</dbReference>
<feature type="region of interest" description="Disordered" evidence="5">
    <location>
        <begin position="299"/>
        <end position="345"/>
    </location>
</feature>
<reference evidence="7 8" key="1">
    <citation type="submission" date="2012-11" db="EMBL/GenBank/DDBJ databases">
        <authorList>
            <person name="Huguet-Tapia J.C."/>
            <person name="Durkin A.S."/>
            <person name="Pettis G.S."/>
            <person name="Badger J.H."/>
        </authorList>
    </citation>
    <scope>NUCLEOTIDE SEQUENCE [LARGE SCALE GENOMIC DNA]</scope>
    <source>
        <strain evidence="7 8">91-03</strain>
    </source>
</reference>
<evidence type="ECO:0000256" key="3">
    <source>
        <dbReference type="ARBA" id="ARBA00023125"/>
    </source>
</evidence>
<dbReference type="Proteomes" id="UP000010411">
    <property type="component" value="Unassembled WGS sequence"/>
</dbReference>
<keyword evidence="2" id="KW-0805">Transcription regulation</keyword>
<feature type="compositionally biased region" description="Low complexity" evidence="5">
    <location>
        <begin position="299"/>
        <end position="311"/>
    </location>
</feature>
<organism evidence="7 8">
    <name type="scientific">Streptomyces ipomoeae 91-03</name>
    <dbReference type="NCBI Taxonomy" id="698759"/>
    <lineage>
        <taxon>Bacteria</taxon>
        <taxon>Bacillati</taxon>
        <taxon>Actinomycetota</taxon>
        <taxon>Actinomycetes</taxon>
        <taxon>Kitasatosporales</taxon>
        <taxon>Streptomycetaceae</taxon>
        <taxon>Streptomyces</taxon>
    </lineage>
</organism>
<gene>
    <name evidence="7" type="ORF">STRIP9103_07314</name>
</gene>
<evidence type="ECO:0000256" key="1">
    <source>
        <dbReference type="ARBA" id="ARBA00009437"/>
    </source>
</evidence>
<dbReference type="RefSeq" id="WP_009303276.1">
    <property type="nucleotide sequence ID" value="NZ_AEJC01000120.1"/>
</dbReference>
<dbReference type="Gene3D" id="1.10.10.10">
    <property type="entry name" value="Winged helix-like DNA-binding domain superfamily/Winged helix DNA-binding domain"/>
    <property type="match status" value="1"/>
</dbReference>
<name>L1L501_9ACTN</name>
<dbReference type="Gene3D" id="3.40.190.10">
    <property type="entry name" value="Periplasmic binding protein-like II"/>
    <property type="match status" value="2"/>
</dbReference>
<dbReference type="InterPro" id="IPR036388">
    <property type="entry name" value="WH-like_DNA-bd_sf"/>
</dbReference>
<keyword evidence="4" id="KW-0804">Transcription</keyword>
<dbReference type="Pfam" id="PF00126">
    <property type="entry name" value="HTH_1"/>
    <property type="match status" value="1"/>
</dbReference>
<comment type="similarity">
    <text evidence="1">Belongs to the LysR transcriptional regulatory family.</text>
</comment>
<dbReference type="SUPFAM" id="SSF53850">
    <property type="entry name" value="Periplasmic binding protein-like II"/>
    <property type="match status" value="1"/>
</dbReference>
<dbReference type="PRINTS" id="PR00039">
    <property type="entry name" value="HTHLYSR"/>
</dbReference>
<keyword evidence="8" id="KW-1185">Reference proteome</keyword>
<accession>L1L501</accession>
<dbReference type="FunFam" id="1.10.10.10:FF:000001">
    <property type="entry name" value="LysR family transcriptional regulator"/>
    <property type="match status" value="1"/>
</dbReference>
<dbReference type="AlphaFoldDB" id="L1L501"/>
<dbReference type="PATRIC" id="fig|698759.3.peg.1683"/>
<evidence type="ECO:0000256" key="2">
    <source>
        <dbReference type="ARBA" id="ARBA00023015"/>
    </source>
</evidence>
<dbReference type="EMBL" id="AEJC01000120">
    <property type="protein sequence ID" value="EKX67765.1"/>
    <property type="molecule type" value="Genomic_DNA"/>
</dbReference>
<dbReference type="GO" id="GO:0032993">
    <property type="term" value="C:protein-DNA complex"/>
    <property type="evidence" value="ECO:0007669"/>
    <property type="project" value="TreeGrafter"/>
</dbReference>
<evidence type="ECO:0000313" key="8">
    <source>
        <dbReference type="Proteomes" id="UP000010411"/>
    </source>
</evidence>
<keyword evidence="3" id="KW-0238">DNA-binding</keyword>
<protein>
    <submittedName>
        <fullName evidence="7">LysR substrate binding domain protein</fullName>
    </submittedName>
</protein>
<feature type="domain" description="HTH lysR-type" evidence="6">
    <location>
        <begin position="3"/>
        <end position="60"/>
    </location>
</feature>
<dbReference type="OrthoDB" id="79118at2"/>